<evidence type="ECO:0000313" key="1">
    <source>
        <dbReference type="EMBL" id="QJW99730.1"/>
    </source>
</evidence>
<name>A0A6M5Z2C6_9BACT</name>
<accession>A0A6M5Z2C6</accession>
<evidence type="ECO:0000313" key="2">
    <source>
        <dbReference type="Proteomes" id="UP000503447"/>
    </source>
</evidence>
<dbReference type="RefSeq" id="WP_171474645.1">
    <property type="nucleotide sequence ID" value="NZ_CP053452.2"/>
</dbReference>
<keyword evidence="2" id="KW-1185">Reference proteome</keyword>
<gene>
    <name evidence="1" type="ORF">FTUN_7353</name>
</gene>
<dbReference type="EMBL" id="CP053452">
    <property type="protein sequence ID" value="QJW99730.1"/>
    <property type="molecule type" value="Genomic_DNA"/>
</dbReference>
<dbReference type="AlphaFoldDB" id="A0A6M5Z2C6"/>
<organism evidence="1 2">
    <name type="scientific">Frigoriglobus tundricola</name>
    <dbReference type="NCBI Taxonomy" id="2774151"/>
    <lineage>
        <taxon>Bacteria</taxon>
        <taxon>Pseudomonadati</taxon>
        <taxon>Planctomycetota</taxon>
        <taxon>Planctomycetia</taxon>
        <taxon>Gemmatales</taxon>
        <taxon>Gemmataceae</taxon>
        <taxon>Frigoriglobus</taxon>
    </lineage>
</organism>
<dbReference type="KEGG" id="ftj:FTUN_7353"/>
<proteinExistence type="predicted"/>
<sequence length="165" mass="17672">MTVREAILRAVPVFAAHTGGGPDALRSELTTAGLPAALAAEVVEFLPIAVARAMLNGMGVRFADFYVRQSAQGQVIGQKRLDEEPVYSAGLAMADEIGRMGDYALTAVVNYSSEYQAISRALNGGSRAEDLTCAPPVMLANNDDRRAFDDTSGGAPRKPWWRLWG</sequence>
<dbReference type="Proteomes" id="UP000503447">
    <property type="component" value="Chromosome"/>
</dbReference>
<reference evidence="2" key="1">
    <citation type="submission" date="2020-05" db="EMBL/GenBank/DDBJ databases">
        <title>Frigoriglobus tundricola gen. nov., sp. nov., a psychrotolerant cellulolytic planctomycete of the family Gemmataceae with two divergent copies of 16S rRNA gene.</title>
        <authorList>
            <person name="Kulichevskaya I.S."/>
            <person name="Ivanova A.A."/>
            <person name="Naumoff D.G."/>
            <person name="Beletsky A.V."/>
            <person name="Rijpstra W.I.C."/>
            <person name="Sinninghe Damste J.S."/>
            <person name="Mardanov A.V."/>
            <person name="Ravin N.V."/>
            <person name="Dedysh S.N."/>
        </authorList>
    </citation>
    <scope>NUCLEOTIDE SEQUENCE [LARGE SCALE GENOMIC DNA]</scope>
    <source>
        <strain evidence="2">PL17</strain>
    </source>
</reference>
<protein>
    <submittedName>
        <fullName evidence="1">Uncharacterized protein</fullName>
    </submittedName>
</protein>